<dbReference type="GO" id="GO:0016763">
    <property type="term" value="F:pentosyltransferase activity"/>
    <property type="evidence" value="ECO:0007669"/>
    <property type="project" value="TreeGrafter"/>
</dbReference>
<dbReference type="AlphaFoldDB" id="A0A4Z0Y3K7"/>
<keyword evidence="2" id="KW-1003">Cell membrane</keyword>
<proteinExistence type="predicted"/>
<evidence type="ECO:0000256" key="3">
    <source>
        <dbReference type="ARBA" id="ARBA00022676"/>
    </source>
</evidence>
<organism evidence="9 10">
    <name type="scientific">Caproiciproducens galactitolivorans</name>
    <dbReference type="NCBI Taxonomy" id="642589"/>
    <lineage>
        <taxon>Bacteria</taxon>
        <taxon>Bacillati</taxon>
        <taxon>Bacillota</taxon>
        <taxon>Clostridia</taxon>
        <taxon>Eubacteriales</taxon>
        <taxon>Acutalibacteraceae</taxon>
        <taxon>Caproiciproducens</taxon>
    </lineage>
</organism>
<dbReference type="GO" id="GO:0005886">
    <property type="term" value="C:plasma membrane"/>
    <property type="evidence" value="ECO:0007669"/>
    <property type="project" value="UniProtKB-SubCell"/>
</dbReference>
<keyword evidence="6 8" id="KW-1133">Transmembrane helix</keyword>
<feature type="transmembrane region" description="Helical" evidence="8">
    <location>
        <begin position="206"/>
        <end position="226"/>
    </location>
</feature>
<protein>
    <submittedName>
        <fullName evidence="9">Uncharacterized protein</fullName>
    </submittedName>
</protein>
<evidence type="ECO:0000256" key="1">
    <source>
        <dbReference type="ARBA" id="ARBA00004651"/>
    </source>
</evidence>
<gene>
    <name evidence="9" type="ORF">CAGA_07970</name>
</gene>
<feature type="transmembrane region" description="Helical" evidence="8">
    <location>
        <begin position="232"/>
        <end position="248"/>
    </location>
</feature>
<dbReference type="InterPro" id="IPR050297">
    <property type="entry name" value="LipidA_mod_glycosyltrf_83"/>
</dbReference>
<feature type="transmembrane region" description="Helical" evidence="8">
    <location>
        <begin position="101"/>
        <end position="125"/>
    </location>
</feature>
<evidence type="ECO:0000256" key="4">
    <source>
        <dbReference type="ARBA" id="ARBA00022679"/>
    </source>
</evidence>
<comment type="caution">
    <text evidence="9">The sequence shown here is derived from an EMBL/GenBank/DDBJ whole genome shotgun (WGS) entry which is preliminary data.</text>
</comment>
<feature type="transmembrane region" description="Helical" evidence="8">
    <location>
        <begin position="510"/>
        <end position="529"/>
    </location>
</feature>
<evidence type="ECO:0000256" key="6">
    <source>
        <dbReference type="ARBA" id="ARBA00022989"/>
    </source>
</evidence>
<sequence>MRGYLASSRKNRIFHLFYEKPSSFPEWLFFLLRCVFLVTFTCIFLNVCFLNASSMFQFDMPFSITMAGVLLVVLFLLLYKARGISKSCSAFFSFIRRHPVPWAAAGLLVLFALQMVMVQAIYRPIGWDCSTIVESAAKGDLSSQRFYFSTYPNNLLMFCLLKYLLKAFFAFGGTDYWLFLAVVNVLVVDIAIFLVFLICRKQFGTTCGFVSLLLFVMLFGFSPWLVVPYSDTFSMLFFPLIFLLFLKWREEKRIVWKGALLFLIGFLSMVGYYIKPYTLIALFSIVIYLFIQNLNRLKQLGLCLLSFVLIFAGAASCGAAYNVTVKEPYAEVLDYSQALPMSYFFMMGLNTKVSGSTGKPLYGAYSGEDNLFAYTLKTPEEKKAGTLAEAKRRIAAYTPKGYARFLYNKANWVFSDGTFWVEGEGYDVDQPSVSTAPFSKWMQSYLRFYGANYPRFANLVQAVWIVLLFLLICPLLNNSDDYKMPLMNILRIAGLGFLLYQLLFEARPRYIISALPVFVLLAVCGFSYFHKNLSSYEESDFKIPE</sequence>
<keyword evidence="4" id="KW-0808">Transferase</keyword>
<feature type="transmembrane region" description="Helical" evidence="8">
    <location>
        <begin position="255"/>
        <end position="273"/>
    </location>
</feature>
<dbReference type="EMBL" id="SRMQ01000002">
    <property type="protein sequence ID" value="TGJ77427.1"/>
    <property type="molecule type" value="Genomic_DNA"/>
</dbReference>
<dbReference type="GO" id="GO:0009103">
    <property type="term" value="P:lipopolysaccharide biosynthetic process"/>
    <property type="evidence" value="ECO:0007669"/>
    <property type="project" value="UniProtKB-ARBA"/>
</dbReference>
<comment type="subcellular location">
    <subcellularLocation>
        <location evidence="1">Cell membrane</location>
        <topology evidence="1">Multi-pass membrane protein</topology>
    </subcellularLocation>
</comment>
<feature type="transmembrane region" description="Helical" evidence="8">
    <location>
        <begin position="27"/>
        <end position="50"/>
    </location>
</feature>
<feature type="transmembrane region" description="Helical" evidence="8">
    <location>
        <begin position="456"/>
        <end position="476"/>
    </location>
</feature>
<evidence type="ECO:0000256" key="5">
    <source>
        <dbReference type="ARBA" id="ARBA00022692"/>
    </source>
</evidence>
<evidence type="ECO:0000313" key="10">
    <source>
        <dbReference type="Proteomes" id="UP000297714"/>
    </source>
</evidence>
<feature type="transmembrane region" description="Helical" evidence="8">
    <location>
        <begin position="302"/>
        <end position="321"/>
    </location>
</feature>
<feature type="transmembrane region" description="Helical" evidence="8">
    <location>
        <begin position="62"/>
        <end position="81"/>
    </location>
</feature>
<dbReference type="Proteomes" id="UP000297714">
    <property type="component" value="Unassembled WGS sequence"/>
</dbReference>
<name>A0A4Z0Y3K7_9FIRM</name>
<keyword evidence="10" id="KW-1185">Reference proteome</keyword>
<reference evidence="9 10" key="1">
    <citation type="submission" date="2019-04" db="EMBL/GenBank/DDBJ databases">
        <authorList>
            <person name="Poehlein A."/>
            <person name="Bengelsdorf F.R."/>
            <person name="Duerre P."/>
            <person name="Daniel R."/>
        </authorList>
    </citation>
    <scope>NUCLEOTIDE SEQUENCE [LARGE SCALE GENOMIC DNA]</scope>
    <source>
        <strain evidence="9 10">BS-1</strain>
    </source>
</reference>
<dbReference type="PANTHER" id="PTHR33908">
    <property type="entry name" value="MANNOSYLTRANSFERASE YKCB-RELATED"/>
    <property type="match status" value="1"/>
</dbReference>
<keyword evidence="7 8" id="KW-0472">Membrane</keyword>
<evidence type="ECO:0000256" key="2">
    <source>
        <dbReference type="ARBA" id="ARBA00022475"/>
    </source>
</evidence>
<feature type="transmembrane region" description="Helical" evidence="8">
    <location>
        <begin position="488"/>
        <end position="504"/>
    </location>
</feature>
<keyword evidence="3" id="KW-0328">Glycosyltransferase</keyword>
<evidence type="ECO:0000313" key="9">
    <source>
        <dbReference type="EMBL" id="TGJ77427.1"/>
    </source>
</evidence>
<keyword evidence="5 8" id="KW-0812">Transmembrane</keyword>
<dbReference type="PANTHER" id="PTHR33908:SF11">
    <property type="entry name" value="MEMBRANE PROTEIN"/>
    <property type="match status" value="1"/>
</dbReference>
<evidence type="ECO:0000256" key="7">
    <source>
        <dbReference type="ARBA" id="ARBA00023136"/>
    </source>
</evidence>
<evidence type="ECO:0000256" key="8">
    <source>
        <dbReference type="SAM" id="Phobius"/>
    </source>
</evidence>
<accession>A0A4Z0Y3K7</accession>
<feature type="transmembrane region" description="Helical" evidence="8">
    <location>
        <begin position="177"/>
        <end position="199"/>
    </location>
</feature>